<dbReference type="Pfam" id="PF19578">
    <property type="entry name" value="DUF6090"/>
    <property type="match status" value="1"/>
</dbReference>
<gene>
    <name evidence="2" type="ORF">ACFO5O_02825</name>
</gene>
<evidence type="ECO:0000313" key="3">
    <source>
        <dbReference type="Proteomes" id="UP001595953"/>
    </source>
</evidence>
<dbReference type="Proteomes" id="UP001595953">
    <property type="component" value="Unassembled WGS sequence"/>
</dbReference>
<sequence length="242" mass="28751">MIKFYRHLRRNLMETGKTSKYLKYAIGEIVLVVIGILIALSINNWNSHQKDKAQETKILLQLKEGLAIDKNKMKAELNNLVQIQRSIKTLERLLEHPQHKYNPELDTLFGPVYGMKNIKLNKAFYEDLKTSGIQLIKDENIREKVVVLFEDNYAEIMGLENFELHVNELIRPYYLRHFKNIEFSVSAHPINYDQIWKDSYYKNIVNYRYITLEKNHIAFFNRTIKDIDLLISDIEKYLEAKL</sequence>
<keyword evidence="3" id="KW-1185">Reference proteome</keyword>
<keyword evidence="1" id="KW-1133">Transmembrane helix</keyword>
<comment type="caution">
    <text evidence="2">The sequence shown here is derived from an EMBL/GenBank/DDBJ whole genome shotgun (WGS) entry which is preliminary data.</text>
</comment>
<dbReference type="EMBL" id="JBHSGP010000005">
    <property type="protein sequence ID" value="MFC4721241.1"/>
    <property type="molecule type" value="Genomic_DNA"/>
</dbReference>
<dbReference type="RefSeq" id="WP_387960757.1">
    <property type="nucleotide sequence ID" value="NZ_JBHSGP010000005.1"/>
</dbReference>
<name>A0ABV9N1E0_9FLAO</name>
<organism evidence="2 3">
    <name type="scientific">Geojedonia litorea</name>
    <dbReference type="NCBI Taxonomy" id="1268269"/>
    <lineage>
        <taxon>Bacteria</taxon>
        <taxon>Pseudomonadati</taxon>
        <taxon>Bacteroidota</taxon>
        <taxon>Flavobacteriia</taxon>
        <taxon>Flavobacteriales</taxon>
        <taxon>Flavobacteriaceae</taxon>
        <taxon>Geojedonia</taxon>
    </lineage>
</organism>
<protein>
    <submittedName>
        <fullName evidence="2">DUF6090 family protein</fullName>
    </submittedName>
</protein>
<accession>A0ABV9N1E0</accession>
<proteinExistence type="predicted"/>
<keyword evidence="1" id="KW-0472">Membrane</keyword>
<keyword evidence="1" id="KW-0812">Transmembrane</keyword>
<dbReference type="InterPro" id="IPR045749">
    <property type="entry name" value="DUF6090"/>
</dbReference>
<reference evidence="3" key="1">
    <citation type="journal article" date="2019" name="Int. J. Syst. Evol. Microbiol.">
        <title>The Global Catalogue of Microorganisms (GCM) 10K type strain sequencing project: providing services to taxonomists for standard genome sequencing and annotation.</title>
        <authorList>
            <consortium name="The Broad Institute Genomics Platform"/>
            <consortium name="The Broad Institute Genome Sequencing Center for Infectious Disease"/>
            <person name="Wu L."/>
            <person name="Ma J."/>
        </authorList>
    </citation>
    <scope>NUCLEOTIDE SEQUENCE [LARGE SCALE GENOMIC DNA]</scope>
    <source>
        <strain evidence="3">CCUG 63682</strain>
    </source>
</reference>
<feature type="transmembrane region" description="Helical" evidence="1">
    <location>
        <begin position="21"/>
        <end position="42"/>
    </location>
</feature>
<evidence type="ECO:0000313" key="2">
    <source>
        <dbReference type="EMBL" id="MFC4721241.1"/>
    </source>
</evidence>
<evidence type="ECO:0000256" key="1">
    <source>
        <dbReference type="SAM" id="Phobius"/>
    </source>
</evidence>